<organism evidence="1 2">
    <name type="scientific">Candidatus Enterovibrio escicola</name>
    <dbReference type="NCBI Taxonomy" id="1927127"/>
    <lineage>
        <taxon>Bacteria</taxon>
        <taxon>Pseudomonadati</taxon>
        <taxon>Pseudomonadota</taxon>
        <taxon>Gammaproteobacteria</taxon>
        <taxon>Vibrionales</taxon>
        <taxon>Vibrionaceae</taxon>
        <taxon>Enterovibrio</taxon>
    </lineage>
</organism>
<evidence type="ECO:0000313" key="2">
    <source>
        <dbReference type="Proteomes" id="UP000219020"/>
    </source>
</evidence>
<keyword evidence="2" id="KW-1185">Reference proteome</keyword>
<gene>
    <name evidence="1" type="ORF">BTN49_0909</name>
</gene>
<dbReference type="RefSeq" id="WP_097356040.1">
    <property type="nucleotide sequence ID" value="NZ_CAWNJE010000005.1"/>
</dbReference>
<name>A0A2A5T727_9GAMM</name>
<dbReference type="Proteomes" id="UP000219020">
    <property type="component" value="Unassembled WGS sequence"/>
</dbReference>
<accession>A0A2A5T727</accession>
<dbReference type="GeneID" id="66951255"/>
<proteinExistence type="predicted"/>
<comment type="caution">
    <text evidence="1">The sequence shown here is derived from an EMBL/GenBank/DDBJ whole genome shotgun (WGS) entry which is preliminary data.</text>
</comment>
<protein>
    <submittedName>
        <fullName evidence="1">Mobile element protein</fullName>
    </submittedName>
</protein>
<evidence type="ECO:0000313" key="1">
    <source>
        <dbReference type="EMBL" id="PCS23936.1"/>
    </source>
</evidence>
<sequence length="72" mass="8359">MPLKEDKLAEWKKNGDYHKRSLEDTGMFHYKQLLNSKLTLHDHNAHVGETLVNVKAINKVIKLGMPIHQQIN</sequence>
<dbReference type="EMBL" id="NBYY01000009">
    <property type="protein sequence ID" value="PCS23936.1"/>
    <property type="molecule type" value="Genomic_DNA"/>
</dbReference>
<reference evidence="2" key="1">
    <citation type="submission" date="2017-04" db="EMBL/GenBank/DDBJ databases">
        <title>Genome evolution of the luminous symbionts of deep sea anglerfish.</title>
        <authorList>
            <person name="Hendry T.A."/>
        </authorList>
    </citation>
    <scope>NUCLEOTIDE SEQUENCE [LARGE SCALE GENOMIC DNA]</scope>
</reference>
<dbReference type="AlphaFoldDB" id="A0A2A5T727"/>